<dbReference type="OrthoDB" id="8347407at2"/>
<reference evidence="1 2" key="1">
    <citation type="submission" date="2019-06" db="EMBL/GenBank/DDBJ databases">
        <title>Genome sequence of Rhodobacteraceae bacterium D4M1.</title>
        <authorList>
            <person name="Cao J."/>
        </authorList>
    </citation>
    <scope>NUCLEOTIDE SEQUENCE [LARGE SCALE GENOMIC DNA]</scope>
    <source>
        <strain evidence="1 2">D4M1</strain>
    </source>
</reference>
<proteinExistence type="predicted"/>
<dbReference type="Pfam" id="PF00300">
    <property type="entry name" value="His_Phos_1"/>
    <property type="match status" value="1"/>
</dbReference>
<evidence type="ECO:0000313" key="2">
    <source>
        <dbReference type="Proteomes" id="UP000305888"/>
    </source>
</evidence>
<dbReference type="EMBL" id="CP040818">
    <property type="protein sequence ID" value="QDL93620.1"/>
    <property type="molecule type" value="Genomic_DNA"/>
</dbReference>
<dbReference type="InterPro" id="IPR029033">
    <property type="entry name" value="His_PPase_superfam"/>
</dbReference>
<dbReference type="SMART" id="SM00855">
    <property type="entry name" value="PGAM"/>
    <property type="match status" value="1"/>
</dbReference>
<keyword evidence="2" id="KW-1185">Reference proteome</keyword>
<dbReference type="Gene3D" id="3.40.50.1240">
    <property type="entry name" value="Phosphoglycerate mutase-like"/>
    <property type="match status" value="1"/>
</dbReference>
<dbReference type="InterPro" id="IPR013078">
    <property type="entry name" value="His_Pase_superF_clade-1"/>
</dbReference>
<dbReference type="Proteomes" id="UP000305888">
    <property type="component" value="Chromosome"/>
</dbReference>
<dbReference type="AlphaFoldDB" id="A0A5B8G197"/>
<dbReference type="SUPFAM" id="SSF53254">
    <property type="entry name" value="Phosphoglycerate mutase-like"/>
    <property type="match status" value="1"/>
</dbReference>
<gene>
    <name evidence="1" type="ORF">FDP22_07330</name>
</gene>
<evidence type="ECO:0000313" key="1">
    <source>
        <dbReference type="EMBL" id="QDL93620.1"/>
    </source>
</evidence>
<dbReference type="InterPro" id="IPR050275">
    <property type="entry name" value="PGM_Phosphatase"/>
</dbReference>
<dbReference type="GO" id="GO:0016791">
    <property type="term" value="F:phosphatase activity"/>
    <property type="evidence" value="ECO:0007669"/>
    <property type="project" value="TreeGrafter"/>
</dbReference>
<dbReference type="GO" id="GO:0005737">
    <property type="term" value="C:cytoplasm"/>
    <property type="evidence" value="ECO:0007669"/>
    <property type="project" value="TreeGrafter"/>
</dbReference>
<accession>A0A5B8G197</accession>
<organism evidence="1 2">
    <name type="scientific">Paroceanicella profunda</name>
    <dbReference type="NCBI Taxonomy" id="2579971"/>
    <lineage>
        <taxon>Bacteria</taxon>
        <taxon>Pseudomonadati</taxon>
        <taxon>Pseudomonadota</taxon>
        <taxon>Alphaproteobacteria</taxon>
        <taxon>Rhodobacterales</taxon>
        <taxon>Paracoccaceae</taxon>
        <taxon>Paroceanicella</taxon>
    </lineage>
</organism>
<name>A0A5B8G197_9RHOB</name>
<dbReference type="PANTHER" id="PTHR48100:SF1">
    <property type="entry name" value="HISTIDINE PHOSPHATASE FAMILY PROTEIN-RELATED"/>
    <property type="match status" value="1"/>
</dbReference>
<dbReference type="KEGG" id="ppru:FDP22_07330"/>
<sequence>MMRFWWLRHGPTGVARAIGHTDVPATFPDTAALERLRAALPAGAALVSSDLRRARQTAGRLGLDGPRLPDMPALRELDFGRWEDRSFAEIDLSEPEASRTFWTCPGPTPAPGGESWDDLCARVGGAVSVLEAAAPAEDLVIVAHAGSIRAALALALGLGAERAFAFRIDPLSLTRIDRLGSAWAVDRVNVRP</sequence>
<protein>
    <submittedName>
        <fullName evidence="1">Histidine phosphatase family protein</fullName>
    </submittedName>
</protein>
<dbReference type="CDD" id="cd07067">
    <property type="entry name" value="HP_PGM_like"/>
    <property type="match status" value="1"/>
</dbReference>
<dbReference type="PANTHER" id="PTHR48100">
    <property type="entry name" value="BROAD-SPECIFICITY PHOSPHATASE YOR283W-RELATED"/>
    <property type="match status" value="1"/>
</dbReference>